<dbReference type="EMBL" id="SHKP01000005">
    <property type="protein sequence ID" value="RZU00546.1"/>
    <property type="molecule type" value="Genomic_DNA"/>
</dbReference>
<keyword evidence="1" id="KW-0732">Signal</keyword>
<sequence>MSIPVPAASAPLALMLALLAACTPTLDWREVRPTGSKLVALFPCKPERVTRALPLAGAEVQFELLACSADGSTWALSSADLGDPGRVAAALDELRRVRVLNLDGRETASAPFVLRGATPHPGALRFEVTGRRPDGTAVGETSVVFAQGTRVFHAAVLGAAPAAAVQNFIDGLKLPG</sequence>
<accession>A0A4V6MEP1</accession>
<feature type="signal peptide" evidence="1">
    <location>
        <begin position="1"/>
        <end position="20"/>
    </location>
</feature>
<reference evidence="2 3" key="1">
    <citation type="submission" date="2019-02" db="EMBL/GenBank/DDBJ databases">
        <title>Genomic Encyclopedia of Type Strains, Phase IV (KMG-IV): sequencing the most valuable type-strain genomes for metagenomic binning, comparative biology and taxonomic classification.</title>
        <authorList>
            <person name="Goeker M."/>
        </authorList>
    </citation>
    <scope>NUCLEOTIDE SEQUENCE [LARGE SCALE GENOMIC DNA]</scope>
    <source>
        <strain evidence="2 3">DSM 19570</strain>
    </source>
</reference>
<dbReference type="Proteomes" id="UP000293671">
    <property type="component" value="Unassembled WGS sequence"/>
</dbReference>
<dbReference type="RefSeq" id="WP_130430998.1">
    <property type="nucleotide sequence ID" value="NZ_SHKP01000005.1"/>
</dbReference>
<proteinExistence type="predicted"/>
<protein>
    <recommendedName>
        <fullName evidence="4">Lipoprotein</fullName>
    </recommendedName>
</protein>
<dbReference type="AlphaFoldDB" id="A0A4V6MEP1"/>
<name>A0A4V6MEP1_9BURK</name>
<comment type="caution">
    <text evidence="2">The sequence shown here is derived from an EMBL/GenBank/DDBJ whole genome shotgun (WGS) entry which is preliminary data.</text>
</comment>
<dbReference type="OrthoDB" id="9154310at2"/>
<evidence type="ECO:0000256" key="1">
    <source>
        <dbReference type="SAM" id="SignalP"/>
    </source>
</evidence>
<organism evidence="2 3">
    <name type="scientific">Rivibacter subsaxonicus</name>
    <dbReference type="NCBI Taxonomy" id="457575"/>
    <lineage>
        <taxon>Bacteria</taxon>
        <taxon>Pseudomonadati</taxon>
        <taxon>Pseudomonadota</taxon>
        <taxon>Betaproteobacteria</taxon>
        <taxon>Burkholderiales</taxon>
        <taxon>Rivibacter</taxon>
    </lineage>
</organism>
<feature type="chain" id="PRO_5020318992" description="Lipoprotein" evidence="1">
    <location>
        <begin position="21"/>
        <end position="176"/>
    </location>
</feature>
<evidence type="ECO:0008006" key="4">
    <source>
        <dbReference type="Google" id="ProtNLM"/>
    </source>
</evidence>
<evidence type="ECO:0000313" key="3">
    <source>
        <dbReference type="Proteomes" id="UP000293671"/>
    </source>
</evidence>
<keyword evidence="3" id="KW-1185">Reference proteome</keyword>
<evidence type="ECO:0000313" key="2">
    <source>
        <dbReference type="EMBL" id="RZU00546.1"/>
    </source>
</evidence>
<gene>
    <name evidence="2" type="ORF">EV670_1256</name>
</gene>